<name>A0A4C1WFR0_EUMVA</name>
<accession>A0A4C1WFR0</accession>
<dbReference type="EMBL" id="BGZK01000560">
    <property type="protein sequence ID" value="GBP50198.1"/>
    <property type="molecule type" value="Genomic_DNA"/>
</dbReference>
<organism evidence="2 3">
    <name type="scientific">Eumeta variegata</name>
    <name type="common">Bagworm moth</name>
    <name type="synonym">Eumeta japonica</name>
    <dbReference type="NCBI Taxonomy" id="151549"/>
    <lineage>
        <taxon>Eukaryota</taxon>
        <taxon>Metazoa</taxon>
        <taxon>Ecdysozoa</taxon>
        <taxon>Arthropoda</taxon>
        <taxon>Hexapoda</taxon>
        <taxon>Insecta</taxon>
        <taxon>Pterygota</taxon>
        <taxon>Neoptera</taxon>
        <taxon>Endopterygota</taxon>
        <taxon>Lepidoptera</taxon>
        <taxon>Glossata</taxon>
        <taxon>Ditrysia</taxon>
        <taxon>Tineoidea</taxon>
        <taxon>Psychidae</taxon>
        <taxon>Oiketicinae</taxon>
        <taxon>Eumeta</taxon>
    </lineage>
</organism>
<dbReference type="AlphaFoldDB" id="A0A4C1WFR0"/>
<comment type="caution">
    <text evidence="2">The sequence shown here is derived from an EMBL/GenBank/DDBJ whole genome shotgun (WGS) entry which is preliminary data.</text>
</comment>
<sequence length="163" mass="18209">MMLMIFTESKLMMKISIRNILEPFFRVHPLVYVIFIEMLHFFTKLTDRVNLILRGRQRLDRLHAGYVLEAGFHTELHQPGAKNKTRIQTDNGTEAETGIGNGNYGGELVRQAPGEVNARRSGPSLALCLPPAAALPGPATSRKRHPSFARSSDRGLMLKPPYG</sequence>
<proteinExistence type="predicted"/>
<gene>
    <name evidence="2" type="ORF">EVAR_97200_1</name>
</gene>
<evidence type="ECO:0000313" key="2">
    <source>
        <dbReference type="EMBL" id="GBP50198.1"/>
    </source>
</evidence>
<keyword evidence="3" id="KW-1185">Reference proteome</keyword>
<reference evidence="2 3" key="1">
    <citation type="journal article" date="2019" name="Commun. Biol.">
        <title>The bagworm genome reveals a unique fibroin gene that provides high tensile strength.</title>
        <authorList>
            <person name="Kono N."/>
            <person name="Nakamura H."/>
            <person name="Ohtoshi R."/>
            <person name="Tomita M."/>
            <person name="Numata K."/>
            <person name="Arakawa K."/>
        </authorList>
    </citation>
    <scope>NUCLEOTIDE SEQUENCE [LARGE SCALE GENOMIC DNA]</scope>
</reference>
<protein>
    <submittedName>
        <fullName evidence="2">Uncharacterized protein</fullName>
    </submittedName>
</protein>
<evidence type="ECO:0000313" key="3">
    <source>
        <dbReference type="Proteomes" id="UP000299102"/>
    </source>
</evidence>
<evidence type="ECO:0000256" key="1">
    <source>
        <dbReference type="SAM" id="MobiDB-lite"/>
    </source>
</evidence>
<feature type="region of interest" description="Disordered" evidence="1">
    <location>
        <begin position="135"/>
        <end position="163"/>
    </location>
</feature>
<dbReference type="Proteomes" id="UP000299102">
    <property type="component" value="Unassembled WGS sequence"/>
</dbReference>